<keyword evidence="4" id="KW-1185">Reference proteome</keyword>
<organism evidence="3 4">
    <name type="scientific">Pseudolycoriella hygida</name>
    <dbReference type="NCBI Taxonomy" id="35572"/>
    <lineage>
        <taxon>Eukaryota</taxon>
        <taxon>Metazoa</taxon>
        <taxon>Ecdysozoa</taxon>
        <taxon>Arthropoda</taxon>
        <taxon>Hexapoda</taxon>
        <taxon>Insecta</taxon>
        <taxon>Pterygota</taxon>
        <taxon>Neoptera</taxon>
        <taxon>Endopterygota</taxon>
        <taxon>Diptera</taxon>
        <taxon>Nematocera</taxon>
        <taxon>Sciaroidea</taxon>
        <taxon>Sciaridae</taxon>
        <taxon>Pseudolycoriella</taxon>
    </lineage>
</organism>
<keyword evidence="1" id="KW-0343">GTPase activation</keyword>
<dbReference type="GO" id="GO:0007165">
    <property type="term" value="P:signal transduction"/>
    <property type="evidence" value="ECO:0007669"/>
    <property type="project" value="InterPro"/>
</dbReference>
<protein>
    <submittedName>
        <fullName evidence="3">WW domain-containing protein tag-325</fullName>
    </submittedName>
</protein>
<dbReference type="PANTHER" id="PTHR23176">
    <property type="entry name" value="RHO/RAC/CDC GTPASE-ACTIVATING PROTEIN"/>
    <property type="match status" value="1"/>
</dbReference>
<dbReference type="EMBL" id="WJQU01000004">
    <property type="protein sequence ID" value="KAJ6635837.1"/>
    <property type="molecule type" value="Genomic_DNA"/>
</dbReference>
<dbReference type="SUPFAM" id="SSF48350">
    <property type="entry name" value="GTPase activation domain, GAP"/>
    <property type="match status" value="1"/>
</dbReference>
<dbReference type="InterPro" id="IPR008936">
    <property type="entry name" value="Rho_GTPase_activation_prot"/>
</dbReference>
<dbReference type="Gene3D" id="1.10.555.10">
    <property type="entry name" value="Rho GTPase activation protein"/>
    <property type="match status" value="1"/>
</dbReference>
<dbReference type="AlphaFoldDB" id="A0A9Q0MPX5"/>
<evidence type="ECO:0000259" key="2">
    <source>
        <dbReference type="PROSITE" id="PS50238"/>
    </source>
</evidence>
<proteinExistence type="predicted"/>
<evidence type="ECO:0000256" key="1">
    <source>
        <dbReference type="ARBA" id="ARBA00022468"/>
    </source>
</evidence>
<dbReference type="InterPro" id="IPR000198">
    <property type="entry name" value="RhoGAP_dom"/>
</dbReference>
<accession>A0A9Q0MPX5</accession>
<dbReference type="GO" id="GO:0005096">
    <property type="term" value="F:GTPase activator activity"/>
    <property type="evidence" value="ECO:0007669"/>
    <property type="project" value="UniProtKB-KW"/>
</dbReference>
<feature type="domain" description="Rho-GAP" evidence="2">
    <location>
        <begin position="32"/>
        <end position="143"/>
    </location>
</feature>
<comment type="caution">
    <text evidence="3">The sequence shown here is derived from an EMBL/GenBank/DDBJ whole genome shotgun (WGS) entry which is preliminary data.</text>
</comment>
<sequence>MVGKLQLKLKRRPTLETLSRNGYYKNEPCFGNYLNHTVMHEVHIDVPKVLVESIRVLESNPLYMKSLGLYRISGSHTVIQKLRFKINSNNYKLLWEQTDPNNITGLIKLFFRELQHPLISLDQIKDAIPKEEYSYFAGLYKLQ</sequence>
<dbReference type="OrthoDB" id="79452at2759"/>
<evidence type="ECO:0000313" key="4">
    <source>
        <dbReference type="Proteomes" id="UP001151699"/>
    </source>
</evidence>
<dbReference type="PROSITE" id="PS50238">
    <property type="entry name" value="RHOGAP"/>
    <property type="match status" value="1"/>
</dbReference>
<dbReference type="GO" id="GO:0005737">
    <property type="term" value="C:cytoplasm"/>
    <property type="evidence" value="ECO:0007669"/>
    <property type="project" value="TreeGrafter"/>
</dbReference>
<dbReference type="Pfam" id="PF00620">
    <property type="entry name" value="RhoGAP"/>
    <property type="match status" value="1"/>
</dbReference>
<reference evidence="3" key="1">
    <citation type="submission" date="2022-07" db="EMBL/GenBank/DDBJ databases">
        <authorList>
            <person name="Trinca V."/>
            <person name="Uliana J.V.C."/>
            <person name="Torres T.T."/>
            <person name="Ward R.J."/>
            <person name="Monesi N."/>
        </authorList>
    </citation>
    <scope>NUCLEOTIDE SEQUENCE</scope>
    <source>
        <strain evidence="3">HSMRA1968</strain>
        <tissue evidence="3">Whole embryos</tissue>
    </source>
</reference>
<evidence type="ECO:0000313" key="3">
    <source>
        <dbReference type="EMBL" id="KAJ6635837.1"/>
    </source>
</evidence>
<dbReference type="PANTHER" id="PTHR23176:SF129">
    <property type="entry name" value="RHO GTPASE ACTIVATING PROTEIN AT 16F, ISOFORM E-RELATED"/>
    <property type="match status" value="1"/>
</dbReference>
<name>A0A9Q0MPX5_9DIPT</name>
<gene>
    <name evidence="3" type="primary">tag-325</name>
    <name evidence="3" type="ORF">Bhyg_14423</name>
</gene>
<dbReference type="InterPro" id="IPR050729">
    <property type="entry name" value="Rho-GAP"/>
</dbReference>
<dbReference type="Proteomes" id="UP001151699">
    <property type="component" value="Chromosome C"/>
</dbReference>